<evidence type="ECO:0000256" key="1">
    <source>
        <dbReference type="SAM" id="Phobius"/>
    </source>
</evidence>
<dbReference type="Pfam" id="PF01944">
    <property type="entry name" value="SpoIIM"/>
    <property type="match status" value="1"/>
</dbReference>
<gene>
    <name evidence="2" type="ORF">SAMN05444972_104289</name>
</gene>
<name>A0A1I6R958_9BACL</name>
<dbReference type="InterPro" id="IPR002798">
    <property type="entry name" value="SpoIIM-like"/>
</dbReference>
<evidence type="ECO:0000313" key="3">
    <source>
        <dbReference type="Proteomes" id="UP000198660"/>
    </source>
</evidence>
<dbReference type="AlphaFoldDB" id="A0A1I6R958"/>
<dbReference type="PANTHER" id="PTHR35337">
    <property type="entry name" value="SLR1478 PROTEIN"/>
    <property type="match status" value="1"/>
</dbReference>
<feature type="transmembrane region" description="Helical" evidence="1">
    <location>
        <begin position="175"/>
        <end position="208"/>
    </location>
</feature>
<proteinExistence type="predicted"/>
<keyword evidence="1" id="KW-0812">Transmembrane</keyword>
<sequence length="320" mass="36151">MSVPTARRIQRFIQKNRPHWEETKKLMQTVEGKKVEPSALDQLGRSYRQIAAHLAYARTYFPHHPVVQELNSLTLQTHKHIYGHVAQKDARQFLRFFTHRFPSLFHERANYFLLAMGTFLIGAIIAFIVVMMDPTQADAVLPPGMADQIDPSKIQQNQWDSAVVSGELMTNNIRVAFLCFALGALLGVGTIWVLFTNGLLIGALAALYHRIGEGYTFWAYIWPHGIIELTAIFIAGAAGLSLAKSWFIPGDYTRTTSFKNEGRITVQLVMGVIPLFVVAALIEAFITPAPWPLWSKYLVAITTLISLFLYFGRPLYTKQR</sequence>
<keyword evidence="1" id="KW-0472">Membrane</keyword>
<organism evidence="2 3">
    <name type="scientific">Marininema halotolerans</name>
    <dbReference type="NCBI Taxonomy" id="1155944"/>
    <lineage>
        <taxon>Bacteria</taxon>
        <taxon>Bacillati</taxon>
        <taxon>Bacillota</taxon>
        <taxon>Bacilli</taxon>
        <taxon>Bacillales</taxon>
        <taxon>Thermoactinomycetaceae</taxon>
        <taxon>Marininema</taxon>
    </lineage>
</organism>
<feature type="transmembrane region" description="Helical" evidence="1">
    <location>
        <begin position="111"/>
        <end position="132"/>
    </location>
</feature>
<keyword evidence="3" id="KW-1185">Reference proteome</keyword>
<dbReference type="Proteomes" id="UP000198660">
    <property type="component" value="Unassembled WGS sequence"/>
</dbReference>
<reference evidence="3" key="1">
    <citation type="submission" date="2016-10" db="EMBL/GenBank/DDBJ databases">
        <authorList>
            <person name="Varghese N."/>
            <person name="Submissions S."/>
        </authorList>
    </citation>
    <scope>NUCLEOTIDE SEQUENCE [LARGE SCALE GENOMIC DNA]</scope>
    <source>
        <strain evidence="3">DSM 45789</strain>
    </source>
</reference>
<feature type="transmembrane region" description="Helical" evidence="1">
    <location>
        <begin position="264"/>
        <end position="287"/>
    </location>
</feature>
<dbReference type="OrthoDB" id="9800053at2"/>
<evidence type="ECO:0000313" key="2">
    <source>
        <dbReference type="EMBL" id="SFS61241.1"/>
    </source>
</evidence>
<keyword evidence="1" id="KW-1133">Transmembrane helix</keyword>
<feature type="transmembrane region" description="Helical" evidence="1">
    <location>
        <begin position="293"/>
        <end position="311"/>
    </location>
</feature>
<dbReference type="RefSeq" id="WP_091836106.1">
    <property type="nucleotide sequence ID" value="NZ_FPAA01000004.1"/>
</dbReference>
<dbReference type="EMBL" id="FPAA01000004">
    <property type="protein sequence ID" value="SFS61241.1"/>
    <property type="molecule type" value="Genomic_DNA"/>
</dbReference>
<feature type="transmembrane region" description="Helical" evidence="1">
    <location>
        <begin position="220"/>
        <end position="243"/>
    </location>
</feature>
<accession>A0A1I6R958</accession>
<protein>
    <submittedName>
        <fullName evidence="2">Uncharacterized membrane protein SpoIIM, required for sporulation</fullName>
    </submittedName>
</protein>
<dbReference type="PANTHER" id="PTHR35337:SF1">
    <property type="entry name" value="SLR1478 PROTEIN"/>
    <property type="match status" value="1"/>
</dbReference>